<keyword evidence="1" id="KW-0472">Membrane</keyword>
<dbReference type="EMBL" id="LN907867">
    <property type="protein sequence ID" value="CUU41889.1"/>
    <property type="molecule type" value="Genomic_DNA"/>
</dbReference>
<dbReference type="EMBL" id="AP014854">
    <property type="protein sequence ID" value="BAS00907.1"/>
    <property type="molecule type" value="Genomic_DNA"/>
</dbReference>
<gene>
    <name evidence="3" type="ORF">BV133_3313</name>
    <name evidence="4" type="ORF">BVIRIDIS_08880</name>
</gene>
<proteinExistence type="predicted"/>
<evidence type="ECO:0000313" key="3">
    <source>
        <dbReference type="EMBL" id="BAS00907.1"/>
    </source>
</evidence>
<keyword evidence="1" id="KW-1133">Transmembrane helix</keyword>
<feature type="transmembrane region" description="Helical" evidence="1">
    <location>
        <begin position="80"/>
        <end position="98"/>
    </location>
</feature>
<feature type="chain" id="PRO_5014229189" description="Transmembrane protein" evidence="2">
    <location>
        <begin position="29"/>
        <end position="126"/>
    </location>
</feature>
<dbReference type="KEGG" id="bvr:BVIR_1443"/>
<organism evidence="4 5">
    <name type="scientific">Blastochloris viridis</name>
    <name type="common">Rhodopseudomonas viridis</name>
    <dbReference type="NCBI Taxonomy" id="1079"/>
    <lineage>
        <taxon>Bacteria</taxon>
        <taxon>Pseudomonadati</taxon>
        <taxon>Pseudomonadota</taxon>
        <taxon>Alphaproteobacteria</taxon>
        <taxon>Hyphomicrobiales</taxon>
        <taxon>Blastochloridaceae</taxon>
        <taxon>Blastochloris</taxon>
    </lineage>
</organism>
<reference evidence="4" key="2">
    <citation type="submission" date="2015-11" db="EMBL/GenBank/DDBJ databases">
        <authorList>
            <person name="Zhang Y."/>
            <person name="Guo Z."/>
        </authorList>
    </citation>
    <scope>NUCLEOTIDE SEQUENCE</scope>
    <source>
        <strain evidence="4">1</strain>
    </source>
</reference>
<reference evidence="5" key="3">
    <citation type="journal article" date="2016" name="Genome Announc.">
        <title>Revised genome sequence of the purple photosynthetic bacterium Blastochloris viridis.</title>
        <authorList>
            <person name="Liu L.N."/>
            <person name="Faulkner M."/>
            <person name="Liu X."/>
            <person name="Huang F."/>
            <person name="Darby A.C."/>
            <person name="Hall N."/>
        </authorList>
    </citation>
    <scope>NUCLEOTIDE SEQUENCE [LARGE SCALE GENOMIC DNA]</scope>
    <source>
        <strain evidence="5">ATCC 19567 / DSM 133 / F</strain>
    </source>
</reference>
<dbReference type="AlphaFoldDB" id="A0A0H5BK35"/>
<sequence length="126" mass="14064">MTFGFLKKAMATVLAAITLVSFAMPAQAQWGPPRHHYGYGPGPGPHHYYGPGPSRYYYGPGPYYRPGPRGYYYRRDRGDGAAAAVAIMGLAAGAAIASQSRRCWIEQRRVRLDSGRRVWRDVRVCR</sequence>
<evidence type="ECO:0000313" key="5">
    <source>
        <dbReference type="Proteomes" id="UP000065734"/>
    </source>
</evidence>
<feature type="signal peptide" evidence="2">
    <location>
        <begin position="1"/>
        <end position="28"/>
    </location>
</feature>
<dbReference type="RefSeq" id="WP_055037048.1">
    <property type="nucleotide sequence ID" value="NZ_AP014854.2"/>
</dbReference>
<keyword evidence="5" id="KW-1185">Reference proteome</keyword>
<name>A0A0H5BK35_BLAVI</name>
<keyword evidence="2" id="KW-0732">Signal</keyword>
<protein>
    <recommendedName>
        <fullName evidence="6">Transmembrane protein</fullName>
    </recommendedName>
</protein>
<evidence type="ECO:0000256" key="2">
    <source>
        <dbReference type="SAM" id="SignalP"/>
    </source>
</evidence>
<evidence type="ECO:0008006" key="6">
    <source>
        <dbReference type="Google" id="ProtNLM"/>
    </source>
</evidence>
<evidence type="ECO:0000256" key="1">
    <source>
        <dbReference type="SAM" id="Phobius"/>
    </source>
</evidence>
<keyword evidence="1" id="KW-0812">Transmembrane</keyword>
<accession>A0A0H5BK35</accession>
<reference evidence="3" key="1">
    <citation type="journal article" date="2015" name="Genome Announc.">
        <title>Complete Genome Sequence of the Bacteriochlorophyll b-Producing Photosynthetic Bacterium Blastochloris viridis.</title>
        <authorList>
            <person name="Tsukatani Y."/>
            <person name="Hirose Y."/>
            <person name="Harada J."/>
            <person name="Misawa N."/>
            <person name="Mori K."/>
            <person name="Inoue K."/>
            <person name="Tamiaki H."/>
        </authorList>
    </citation>
    <scope>NUCLEOTIDE SEQUENCE [LARGE SCALE GENOMIC DNA]</scope>
    <source>
        <strain evidence="3">DSM 133</strain>
    </source>
</reference>
<evidence type="ECO:0000313" key="4">
    <source>
        <dbReference type="EMBL" id="CUU41889.1"/>
    </source>
</evidence>
<dbReference type="Proteomes" id="UP000065734">
    <property type="component" value="Chromosome I"/>
</dbReference>